<dbReference type="Proteomes" id="UP001500212">
    <property type="component" value="Unassembled WGS sequence"/>
</dbReference>
<dbReference type="InterPro" id="IPR000835">
    <property type="entry name" value="HTH_MarR-typ"/>
</dbReference>
<evidence type="ECO:0000256" key="1">
    <source>
        <dbReference type="SAM" id="MobiDB-lite"/>
    </source>
</evidence>
<proteinExistence type="predicted"/>
<protein>
    <submittedName>
        <fullName evidence="3">Helix-turn-helix domain-containing protein</fullName>
    </submittedName>
</protein>
<feature type="domain" description="HTH marR-type" evidence="2">
    <location>
        <begin position="18"/>
        <end position="66"/>
    </location>
</feature>
<organism evidence="3 4">
    <name type="scientific">Actinoallomurus liliacearum</name>
    <dbReference type="NCBI Taxonomy" id="1080073"/>
    <lineage>
        <taxon>Bacteria</taxon>
        <taxon>Bacillati</taxon>
        <taxon>Actinomycetota</taxon>
        <taxon>Actinomycetes</taxon>
        <taxon>Streptosporangiales</taxon>
        <taxon>Thermomonosporaceae</taxon>
        <taxon>Actinoallomurus</taxon>
    </lineage>
</organism>
<reference evidence="4" key="1">
    <citation type="journal article" date="2019" name="Int. J. Syst. Evol. Microbiol.">
        <title>The Global Catalogue of Microorganisms (GCM) 10K type strain sequencing project: providing services to taxonomists for standard genome sequencing and annotation.</title>
        <authorList>
            <consortium name="The Broad Institute Genomics Platform"/>
            <consortium name="The Broad Institute Genome Sequencing Center for Infectious Disease"/>
            <person name="Wu L."/>
            <person name="Ma J."/>
        </authorList>
    </citation>
    <scope>NUCLEOTIDE SEQUENCE [LARGE SCALE GENOMIC DNA]</scope>
    <source>
        <strain evidence="4">JCM 17938</strain>
    </source>
</reference>
<feature type="region of interest" description="Disordered" evidence="1">
    <location>
        <begin position="100"/>
        <end position="133"/>
    </location>
</feature>
<accession>A0ABP8TYG6</accession>
<evidence type="ECO:0000313" key="4">
    <source>
        <dbReference type="Proteomes" id="UP001500212"/>
    </source>
</evidence>
<dbReference type="InterPro" id="IPR036390">
    <property type="entry name" value="WH_DNA-bd_sf"/>
</dbReference>
<gene>
    <name evidence="3" type="ORF">GCM10023195_86690</name>
</gene>
<dbReference type="InterPro" id="IPR011991">
    <property type="entry name" value="ArsR-like_HTH"/>
</dbReference>
<dbReference type="EMBL" id="BAABHJ010000040">
    <property type="protein sequence ID" value="GAA4619197.1"/>
    <property type="molecule type" value="Genomic_DNA"/>
</dbReference>
<dbReference type="Gene3D" id="1.10.10.10">
    <property type="entry name" value="Winged helix-like DNA-binding domain superfamily/Winged helix DNA-binding domain"/>
    <property type="match status" value="1"/>
</dbReference>
<comment type="caution">
    <text evidence="3">The sequence shown here is derived from an EMBL/GenBank/DDBJ whole genome shotgun (WGS) entry which is preliminary data.</text>
</comment>
<dbReference type="Pfam" id="PF12802">
    <property type="entry name" value="MarR_2"/>
    <property type="match status" value="1"/>
</dbReference>
<dbReference type="CDD" id="cd00090">
    <property type="entry name" value="HTH_ARSR"/>
    <property type="match status" value="1"/>
</dbReference>
<dbReference type="RefSeq" id="WP_345367312.1">
    <property type="nucleotide sequence ID" value="NZ_BAABHJ010000040.1"/>
</dbReference>
<feature type="compositionally biased region" description="Basic and acidic residues" evidence="1">
    <location>
        <begin position="116"/>
        <end position="133"/>
    </location>
</feature>
<keyword evidence="4" id="KW-1185">Reference proteome</keyword>
<name>A0ABP8TYG6_9ACTN</name>
<sequence>MTHVIRASGDKPWTFLTNHARALINIAHNPSTRLRDIADAIGITARAAQTIVNDLEESGYITRTRVGRRNHYSVDPTRPFRHPADAGHRIEGLLALFADHDHDRAATGPAPRNRRGRGDEHPTIADDHPSTRR</sequence>
<dbReference type="InterPro" id="IPR036388">
    <property type="entry name" value="WH-like_DNA-bd_sf"/>
</dbReference>
<evidence type="ECO:0000259" key="2">
    <source>
        <dbReference type="Pfam" id="PF12802"/>
    </source>
</evidence>
<dbReference type="SUPFAM" id="SSF46785">
    <property type="entry name" value="Winged helix' DNA-binding domain"/>
    <property type="match status" value="1"/>
</dbReference>
<evidence type="ECO:0000313" key="3">
    <source>
        <dbReference type="EMBL" id="GAA4619197.1"/>
    </source>
</evidence>